<dbReference type="Proteomes" id="UP000184048">
    <property type="component" value="Unassembled WGS sequence"/>
</dbReference>
<dbReference type="InterPro" id="IPR007016">
    <property type="entry name" value="O-antigen_ligase-rel_domated"/>
</dbReference>
<evidence type="ECO:0000256" key="4">
    <source>
        <dbReference type="ARBA" id="ARBA00023136"/>
    </source>
</evidence>
<dbReference type="PANTHER" id="PTHR37422">
    <property type="entry name" value="TEICHURONIC ACID BIOSYNTHESIS PROTEIN TUAE"/>
    <property type="match status" value="1"/>
</dbReference>
<dbReference type="STRING" id="1121884.SAMN02745131_04104"/>
<dbReference type="AlphaFoldDB" id="A0A1M5GB27"/>
<feature type="transmembrane region" description="Helical" evidence="5">
    <location>
        <begin position="115"/>
        <end position="136"/>
    </location>
</feature>
<dbReference type="InterPro" id="IPR011990">
    <property type="entry name" value="TPR-like_helical_dom_sf"/>
</dbReference>
<feature type="domain" description="O-antigen ligase-related" evidence="6">
    <location>
        <begin position="219"/>
        <end position="377"/>
    </location>
</feature>
<keyword evidence="4 5" id="KW-0472">Membrane</keyword>
<dbReference type="PANTHER" id="PTHR37422:SF13">
    <property type="entry name" value="LIPOPOLYSACCHARIDE BIOSYNTHESIS PROTEIN PA4999-RELATED"/>
    <property type="match status" value="1"/>
</dbReference>
<dbReference type="Gene3D" id="1.25.40.10">
    <property type="entry name" value="Tetratricopeptide repeat domain"/>
    <property type="match status" value="1"/>
</dbReference>
<keyword evidence="8" id="KW-1185">Reference proteome</keyword>
<dbReference type="EMBL" id="FQUU01000029">
    <property type="protein sequence ID" value="SHG00965.1"/>
    <property type="molecule type" value="Genomic_DNA"/>
</dbReference>
<keyword evidence="3 5" id="KW-1133">Transmembrane helix</keyword>
<feature type="transmembrane region" description="Helical" evidence="5">
    <location>
        <begin position="148"/>
        <end position="169"/>
    </location>
</feature>
<evidence type="ECO:0000259" key="6">
    <source>
        <dbReference type="Pfam" id="PF04932"/>
    </source>
</evidence>
<gene>
    <name evidence="7" type="ORF">SAMN02745131_04104</name>
</gene>
<evidence type="ECO:0000313" key="8">
    <source>
        <dbReference type="Proteomes" id="UP000184048"/>
    </source>
</evidence>
<feature type="transmembrane region" description="Helical" evidence="5">
    <location>
        <begin position="28"/>
        <end position="45"/>
    </location>
</feature>
<proteinExistence type="predicted"/>
<evidence type="ECO:0000256" key="2">
    <source>
        <dbReference type="ARBA" id="ARBA00022692"/>
    </source>
</evidence>
<feature type="transmembrane region" description="Helical" evidence="5">
    <location>
        <begin position="400"/>
        <end position="421"/>
    </location>
</feature>
<dbReference type="InterPro" id="IPR051533">
    <property type="entry name" value="WaaL-like"/>
</dbReference>
<dbReference type="Pfam" id="PF04932">
    <property type="entry name" value="Wzy_C"/>
    <property type="match status" value="1"/>
</dbReference>
<name>A0A1M5GB27_9BACT</name>
<dbReference type="GO" id="GO:0016874">
    <property type="term" value="F:ligase activity"/>
    <property type="evidence" value="ECO:0007669"/>
    <property type="project" value="UniProtKB-KW"/>
</dbReference>
<feature type="transmembrane region" description="Helical" evidence="5">
    <location>
        <begin position="213"/>
        <end position="229"/>
    </location>
</feature>
<feature type="transmembrane region" description="Helical" evidence="5">
    <location>
        <begin position="258"/>
        <end position="279"/>
    </location>
</feature>
<evidence type="ECO:0000256" key="1">
    <source>
        <dbReference type="ARBA" id="ARBA00004141"/>
    </source>
</evidence>
<organism evidence="7 8">
    <name type="scientific">Flavisolibacter ginsengisoli DSM 18119</name>
    <dbReference type="NCBI Taxonomy" id="1121884"/>
    <lineage>
        <taxon>Bacteria</taxon>
        <taxon>Pseudomonadati</taxon>
        <taxon>Bacteroidota</taxon>
        <taxon>Chitinophagia</taxon>
        <taxon>Chitinophagales</taxon>
        <taxon>Chitinophagaceae</taxon>
        <taxon>Flavisolibacter</taxon>
    </lineage>
</organism>
<protein>
    <submittedName>
        <fullName evidence="7">O-antigen ligase</fullName>
    </submittedName>
</protein>
<feature type="transmembrane region" description="Helical" evidence="5">
    <location>
        <begin position="369"/>
        <end position="388"/>
    </location>
</feature>
<sequence>MSTKAKKAPITGLKAKDVMKTSDITKQATFPTLFIVLYLLVELIPETRAIDVMAPQWLYVAILDLLCAGYFLTSKVDYGNAINKISRSSLTILYTSFYILSGISILVAINKVESLVCFARFTTTLFMYINLSILLYERKGIMNILCGLLTGILALQSFIVIVNFAKGYGEVDLNQLILGLKGTAGNKNILAASLVIKVPFLFYGFYRSISWKKWLYLASFTLACFAIALLNARAAYISFIAITLLYFFFLFRQGSKIWSSIISISLPLIIGFVLSAIALRNAAGMQENETYFGNLGQRLSSIAVDVKGSGHRLPLWNNAIGYVRHHPIMGAGYGNWKLASIPYEKIVTKDFEVNYHVHNDFLEAATESGIPGALLFLSVFMCAAFYLYKVIKNKTDKEAEITASFCFMALMVYAIDAFFNFPAERPVMQVFFALLLALIVNAYLQIQKNHEKESKEPKSCLKYFFIVSAILLIPTIWLNYSTYKSMKAQFEINADVQLEKPQKTYEEVDNSLPAIPNLNSFCMPVAIIKANYLYREKNYDQALALVKEGQKANPYLPYDDLLLSKIYSETGKRDSSLFFARAGFQKRPKSAALYQQLNASSFHAKDTASLNQAFATFIQYRSESWAWNEYLNYLYDLPHDTVRMRKLVDSALQLFPGDSYLQHKKSFLEQGK</sequence>
<keyword evidence="2 5" id="KW-0812">Transmembrane</keyword>
<keyword evidence="7" id="KW-0436">Ligase</keyword>
<accession>A0A1M5GB27</accession>
<comment type="subcellular location">
    <subcellularLocation>
        <location evidence="1">Membrane</location>
        <topology evidence="1">Multi-pass membrane protein</topology>
    </subcellularLocation>
</comment>
<feature type="transmembrane region" description="Helical" evidence="5">
    <location>
        <begin position="90"/>
        <end position="109"/>
    </location>
</feature>
<reference evidence="7 8" key="1">
    <citation type="submission" date="2016-11" db="EMBL/GenBank/DDBJ databases">
        <authorList>
            <person name="Jaros S."/>
            <person name="Januszkiewicz K."/>
            <person name="Wedrychowicz H."/>
        </authorList>
    </citation>
    <scope>NUCLEOTIDE SEQUENCE [LARGE SCALE GENOMIC DNA]</scope>
    <source>
        <strain evidence="7 8">DSM 18119</strain>
    </source>
</reference>
<feature type="transmembrane region" description="Helical" evidence="5">
    <location>
        <begin position="57"/>
        <end position="78"/>
    </location>
</feature>
<feature type="transmembrane region" description="Helical" evidence="5">
    <location>
        <begin position="189"/>
        <end position="206"/>
    </location>
</feature>
<evidence type="ECO:0000256" key="3">
    <source>
        <dbReference type="ARBA" id="ARBA00022989"/>
    </source>
</evidence>
<dbReference type="GO" id="GO:0016020">
    <property type="term" value="C:membrane"/>
    <property type="evidence" value="ECO:0007669"/>
    <property type="project" value="UniProtKB-SubCell"/>
</dbReference>
<feature type="transmembrane region" description="Helical" evidence="5">
    <location>
        <begin position="460"/>
        <end position="480"/>
    </location>
</feature>
<dbReference type="OrthoDB" id="665122at2"/>
<evidence type="ECO:0000256" key="5">
    <source>
        <dbReference type="SAM" id="Phobius"/>
    </source>
</evidence>
<dbReference type="SUPFAM" id="SSF48452">
    <property type="entry name" value="TPR-like"/>
    <property type="match status" value="1"/>
</dbReference>
<evidence type="ECO:0000313" key="7">
    <source>
        <dbReference type="EMBL" id="SHG00965.1"/>
    </source>
</evidence>
<feature type="transmembrane region" description="Helical" evidence="5">
    <location>
        <begin position="235"/>
        <end position="251"/>
    </location>
</feature>
<feature type="transmembrane region" description="Helical" evidence="5">
    <location>
        <begin position="427"/>
        <end position="444"/>
    </location>
</feature>